<dbReference type="PANTHER" id="PTHR41521:SF4">
    <property type="entry name" value="BLR0684 PROTEIN"/>
    <property type="match status" value="1"/>
</dbReference>
<name>J4UXX3_9GAMM</name>
<dbReference type="Proteomes" id="UP000010305">
    <property type="component" value="Unassembled WGS sequence"/>
</dbReference>
<dbReference type="InterPro" id="IPR010753">
    <property type="entry name" value="DUF1330"/>
</dbReference>
<dbReference type="HOGENOM" id="CLU_145407_1_0_6"/>
<organism evidence="2 3">
    <name type="scientific">SAR86 cluster bacterium SAR86A</name>
    <dbReference type="NCBI Taxonomy" id="1123866"/>
    <lineage>
        <taxon>Bacteria</taxon>
        <taxon>Pseudomonadati</taxon>
        <taxon>Pseudomonadota</taxon>
        <taxon>Gammaproteobacteria</taxon>
        <taxon>SAR86 cluster</taxon>
    </lineage>
</organism>
<dbReference type="PANTHER" id="PTHR41521">
    <property type="match status" value="1"/>
</dbReference>
<dbReference type="InterPro" id="IPR011008">
    <property type="entry name" value="Dimeric_a/b-barrel"/>
</dbReference>
<dbReference type="Pfam" id="PF07045">
    <property type="entry name" value="DUF1330"/>
    <property type="match status" value="1"/>
</dbReference>
<dbReference type="EMBL" id="JH611157">
    <property type="protein sequence ID" value="EJP71292.1"/>
    <property type="molecule type" value="Genomic_DNA"/>
</dbReference>
<feature type="domain" description="DUF1330" evidence="1">
    <location>
        <begin position="5"/>
        <end position="98"/>
    </location>
</feature>
<gene>
    <name evidence="2" type="ORF">NT01SARS_1099</name>
</gene>
<accession>J4UXX3</accession>
<reference evidence="2 3" key="1">
    <citation type="journal article" date="2012" name="ISME J.">
        <title>Genomic insights to SAR86, an abundant and uncultivated marine bacterial lineage.</title>
        <authorList>
            <person name="Dupont C.L."/>
            <person name="Rusch D.B."/>
            <person name="Yooseph S."/>
            <person name="Lombardo M.J."/>
            <person name="Richter R.A."/>
            <person name="Valas R."/>
            <person name="Novotny M."/>
            <person name="Yee-Greenbaum J."/>
            <person name="Selengut J.D."/>
            <person name="Haft D.H."/>
            <person name="Halpern A.L."/>
            <person name="Lasken R.S."/>
            <person name="Nealson K."/>
            <person name="Friedman R."/>
            <person name="Venter J.C."/>
        </authorList>
    </citation>
    <scope>NUCLEOTIDE SEQUENCE [LARGE SCALE GENOMIC DNA]</scope>
</reference>
<sequence>MEEVKVYMIANLQIHDADKYREYEKGFFPLLKKHSGEFITYDDNITHVEGENPMEGRVILFSFPSEQHAIDWYSDPEYQKLSEHRRVSVTTTLTRVSGLPPRK</sequence>
<protein>
    <recommendedName>
        <fullName evidence="1">DUF1330 domain-containing protein</fullName>
    </recommendedName>
</protein>
<dbReference type="SUPFAM" id="SSF54909">
    <property type="entry name" value="Dimeric alpha+beta barrel"/>
    <property type="match status" value="1"/>
</dbReference>
<dbReference type="STRING" id="1123866.NT01SARS_1099"/>
<evidence type="ECO:0000259" key="1">
    <source>
        <dbReference type="Pfam" id="PF07045"/>
    </source>
</evidence>
<proteinExistence type="predicted"/>
<evidence type="ECO:0000313" key="2">
    <source>
        <dbReference type="EMBL" id="EJP71292.1"/>
    </source>
</evidence>
<evidence type="ECO:0000313" key="3">
    <source>
        <dbReference type="Proteomes" id="UP000010305"/>
    </source>
</evidence>
<dbReference type="Gene3D" id="3.30.70.100">
    <property type="match status" value="1"/>
</dbReference>
<dbReference type="AlphaFoldDB" id="J4UXX3"/>